<keyword evidence="2" id="KW-0812">Transmembrane</keyword>
<keyword evidence="2" id="KW-0472">Membrane</keyword>
<feature type="transmembrane region" description="Helical" evidence="2">
    <location>
        <begin position="837"/>
        <end position="856"/>
    </location>
</feature>
<dbReference type="Proteomes" id="UP001295684">
    <property type="component" value="Unassembled WGS sequence"/>
</dbReference>
<organism evidence="3 4">
    <name type="scientific">Euplotes crassus</name>
    <dbReference type="NCBI Taxonomy" id="5936"/>
    <lineage>
        <taxon>Eukaryota</taxon>
        <taxon>Sar</taxon>
        <taxon>Alveolata</taxon>
        <taxon>Ciliophora</taxon>
        <taxon>Intramacronucleata</taxon>
        <taxon>Spirotrichea</taxon>
        <taxon>Hypotrichia</taxon>
        <taxon>Euplotida</taxon>
        <taxon>Euplotidae</taxon>
        <taxon>Moneuplotes</taxon>
    </lineage>
</organism>
<evidence type="ECO:0008006" key="5">
    <source>
        <dbReference type="Google" id="ProtNLM"/>
    </source>
</evidence>
<dbReference type="EMBL" id="CAMPGE010021753">
    <property type="protein sequence ID" value="CAI2379876.1"/>
    <property type="molecule type" value="Genomic_DNA"/>
</dbReference>
<feature type="transmembrane region" description="Helical" evidence="2">
    <location>
        <begin position="863"/>
        <end position="881"/>
    </location>
</feature>
<accession>A0AAD1XWJ9</accession>
<feature type="transmembrane region" description="Helical" evidence="2">
    <location>
        <begin position="675"/>
        <end position="695"/>
    </location>
</feature>
<keyword evidence="4" id="KW-1185">Reference proteome</keyword>
<feature type="transmembrane region" description="Helical" evidence="2">
    <location>
        <begin position="893"/>
        <end position="915"/>
    </location>
</feature>
<evidence type="ECO:0000256" key="2">
    <source>
        <dbReference type="SAM" id="Phobius"/>
    </source>
</evidence>
<feature type="region of interest" description="Disordered" evidence="1">
    <location>
        <begin position="930"/>
        <end position="1022"/>
    </location>
</feature>
<keyword evidence="2" id="KW-1133">Transmembrane helix</keyword>
<sequence>MTVTANVCKNQDEMITTPVAGTFSIPGASSSYFIDILQDQEQEFLYFMGFYYFGSVPFHTVIYKSDYDLTKVKIMTYNIYCQYFSFTIDLSGGFLYVLDRSSGKIFEIRADTLGVVRGLSISGATVHTSSQMAWKNNFFFSLQLSGVMETCRWDMTTSNLDCFNFGVNAFTNLAPISSDILFFGSIDFANNKYYLVSYNFSATPRLTWKKNVSCQTSGCASQNGKSLISQDGQLIYTMVQLKGNFLLYFLRVQDGASVSSGFIWSNPGGGVYSMNEFDKFVTAQLYTSTYTPNFTRLMLFKKDGSMVIKEYRTMTCSSYAAFRYQSGEQEIMYFPGMYRTNYTFFLGRASTDRIDSLSEFQIDTFRFVPITTSYTISTATTGPSLISTPRTLSITTPGPVTSTDRTTSVTPSFTASVALWNEDYVRSVLSNSLVELDFIWACTHTVDPTVVGFSLAQSGGNSIPDWVKIDVNSQELYLNKTPKLSVSQTYYFSLQISYNSETRFKRFEITVEGCSIANCEMCQLGNQTICEDCAKGYQTSNGNKSCSEIQTEPGDEIEIKVSLIPENAAVASAMVASSASIASVSSILSGSSISSMFSVMNSLQLAILLPLIPHHFPIDVIAFLKGMSFTLLSFDFVKLEDIQFVEEITEWIDYPQSNEYLGSIGINSGSSFMNYLSFLGFICFIGICHCCIILCRRCTIKTKKKKWAKLMKDLFEFFTFNIYIRAFIQAFLFTILSIFSEMYALNLNTSASRISLAFCGVYAICTSVPFLLSFYLYKYSFSPIKDDKFWLCKEYFSGVKEGRYSKLYSSLFLLLRLLSVFLLIFGNSLPSSCKATGFLLLNGGYGAYLLIVRPFVNLQDNIIETINQILFCCLIVPLIWIDTESDWSAFYESYFTQILMITPMIGGLICLIFLLKSIITFTRSLCNLSTAPKPPSQTPPPPTTPSATPSPTPAPAPTEEHKSPHPHSPTPSQPSLTLNSSSNTAQSNACILKVPTTPPRSSSPFMKKVLNPQRILDRFYKP</sequence>
<reference evidence="3" key="1">
    <citation type="submission" date="2023-07" db="EMBL/GenBank/DDBJ databases">
        <authorList>
            <consortium name="AG Swart"/>
            <person name="Singh M."/>
            <person name="Singh A."/>
            <person name="Seah K."/>
            <person name="Emmerich C."/>
        </authorList>
    </citation>
    <scope>NUCLEOTIDE SEQUENCE</scope>
    <source>
        <strain evidence="3">DP1</strain>
    </source>
</reference>
<dbReference type="AlphaFoldDB" id="A0AAD1XWJ9"/>
<comment type="caution">
    <text evidence="3">The sequence shown here is derived from an EMBL/GenBank/DDBJ whole genome shotgun (WGS) entry which is preliminary data.</text>
</comment>
<evidence type="ECO:0000256" key="1">
    <source>
        <dbReference type="SAM" id="MobiDB-lite"/>
    </source>
</evidence>
<feature type="transmembrane region" description="Helical" evidence="2">
    <location>
        <begin position="754"/>
        <end position="777"/>
    </location>
</feature>
<feature type="compositionally biased region" description="Low complexity" evidence="1">
    <location>
        <begin position="973"/>
        <end position="989"/>
    </location>
</feature>
<feature type="transmembrane region" description="Helical" evidence="2">
    <location>
        <begin position="715"/>
        <end position="739"/>
    </location>
</feature>
<evidence type="ECO:0000313" key="4">
    <source>
        <dbReference type="Proteomes" id="UP001295684"/>
    </source>
</evidence>
<protein>
    <recommendedName>
        <fullName evidence="5">Transmembrane protein</fullName>
    </recommendedName>
</protein>
<evidence type="ECO:0000313" key="3">
    <source>
        <dbReference type="EMBL" id="CAI2379876.1"/>
    </source>
</evidence>
<proteinExistence type="predicted"/>
<name>A0AAD1XWJ9_EUPCR</name>
<feature type="compositionally biased region" description="Pro residues" evidence="1">
    <location>
        <begin position="932"/>
        <end position="956"/>
    </location>
</feature>
<feature type="transmembrane region" description="Helical" evidence="2">
    <location>
        <begin position="807"/>
        <end position="825"/>
    </location>
</feature>
<gene>
    <name evidence="3" type="ORF">ECRASSUSDP1_LOCUS21296</name>
</gene>